<evidence type="ECO:0000313" key="2">
    <source>
        <dbReference type="Proteomes" id="UP000401081"/>
    </source>
</evidence>
<keyword evidence="2" id="KW-1185">Reference proteome</keyword>
<reference evidence="1 2" key="1">
    <citation type="submission" date="2019-03" db="EMBL/GenBank/DDBJ databases">
        <authorList>
            <consortium name="Pathogen Informatics"/>
        </authorList>
    </citation>
    <scope>NUCLEOTIDE SEQUENCE [LARGE SCALE GENOMIC DNA]</scope>
    <source>
        <strain evidence="1 2">NCTC12993</strain>
    </source>
</reference>
<dbReference type="Proteomes" id="UP000401081">
    <property type="component" value="Unassembled WGS sequence"/>
</dbReference>
<dbReference type="Gene3D" id="3.40.50.300">
    <property type="entry name" value="P-loop containing nucleotide triphosphate hydrolases"/>
    <property type="match status" value="1"/>
</dbReference>
<dbReference type="EC" id="2.7.4.25" evidence="1"/>
<protein>
    <submittedName>
        <fullName evidence="1">Cytidylate kinase</fullName>
        <ecNumber evidence="1">2.7.4.25</ecNumber>
    </submittedName>
</protein>
<dbReference type="InterPro" id="IPR027417">
    <property type="entry name" value="P-loop_NTPase"/>
</dbReference>
<keyword evidence="1" id="KW-0418">Kinase</keyword>
<dbReference type="AlphaFoldDB" id="A0A485ABF9"/>
<evidence type="ECO:0000313" key="1">
    <source>
        <dbReference type="EMBL" id="VFS57980.1"/>
    </source>
</evidence>
<organism evidence="1 2">
    <name type="scientific">Kluyvera cryocrescens</name>
    <name type="common">Kluyvera citrophila</name>
    <dbReference type="NCBI Taxonomy" id="580"/>
    <lineage>
        <taxon>Bacteria</taxon>
        <taxon>Pseudomonadati</taxon>
        <taxon>Pseudomonadota</taxon>
        <taxon>Gammaproteobacteria</taxon>
        <taxon>Enterobacterales</taxon>
        <taxon>Enterobacteriaceae</taxon>
        <taxon>Kluyvera</taxon>
    </lineage>
</organism>
<keyword evidence="1" id="KW-0808">Transferase</keyword>
<proteinExistence type="predicted"/>
<name>A0A485ABF9_KLUCR</name>
<gene>
    <name evidence="1" type="primary">cmk_1</name>
    <name evidence="1" type="ORF">NCTC12993_00865</name>
</gene>
<accession>A0A485ABF9</accession>
<sequence length="46" mass="5049">MTAIVIVLLRHWSPAADALVLDSTTLSIEQVIEKALDYARQKLALA</sequence>
<dbReference type="GO" id="GO:0016301">
    <property type="term" value="F:kinase activity"/>
    <property type="evidence" value="ECO:0007669"/>
    <property type="project" value="UniProtKB-KW"/>
</dbReference>
<dbReference type="EMBL" id="CAADJD010000011">
    <property type="protein sequence ID" value="VFS57980.1"/>
    <property type="molecule type" value="Genomic_DNA"/>
</dbReference>